<dbReference type="Gene3D" id="3.40.50.300">
    <property type="entry name" value="P-loop containing nucleotide triphosphate hydrolases"/>
    <property type="match status" value="1"/>
</dbReference>
<proteinExistence type="predicted"/>
<dbReference type="Proteomes" id="UP000068447">
    <property type="component" value="Chromosome"/>
</dbReference>
<sequence length="460" mass="51784">MPLAANGEIQQQLQQARSLTEAGQRQQASALLAALADDFAKQSLSRADAGSVAELAFFFSQNKAWRDAAFWFAKAAELAPDKAVYHYNLATMLRILGDLKGAEQALDKALELNPGDGEAQHLRSSLRIQTSKHNHIAELKQLLQKPAQEPKQQVHLHYALAKELEDLQNYPESFTALKQGADLRRAHLNYDVRRDLAIMQKIAQVFSKQQLQQKAGSGYASAEPIFILGMPRTGSTLIERMLGSHAQVSMAGELNNFSQAMMAQIRTLGQPGNILEAIQLSAELDFTALGERYIHSTRPDTGHKPYFIDKLPLNFLYIGLIKLALPNAKIIHVQRDPMDTCYAIYKHLFTHAYPFSYNLDELGQYYQAYQRLMAHWQQALPGSVLELSYEQLVREPQTALKSVLGYCNLEWQADCLHFERNADASTTGSAAQIRQRLYTSSVGKWRHYKAQLVELEKRLS</sequence>
<dbReference type="Pfam" id="PF07719">
    <property type="entry name" value="TPR_2"/>
    <property type="match status" value="1"/>
</dbReference>
<protein>
    <submittedName>
        <fullName evidence="5">Uncharacterized protein</fullName>
    </submittedName>
</protein>
<dbReference type="InterPro" id="IPR011990">
    <property type="entry name" value="TPR-like_helical_dom_sf"/>
</dbReference>
<reference evidence="5 6" key="1">
    <citation type="submission" date="2015-12" db="EMBL/GenBank/DDBJ databases">
        <title>Complete genome of Lacimicrobium alkaliphilum KCTC 32984.</title>
        <authorList>
            <person name="Kim S.-G."/>
            <person name="Lee Y.-J."/>
        </authorList>
    </citation>
    <scope>NUCLEOTIDE SEQUENCE [LARGE SCALE GENOMIC DNA]</scope>
    <source>
        <strain evidence="5 6">YelD216</strain>
    </source>
</reference>
<evidence type="ECO:0000256" key="1">
    <source>
        <dbReference type="ARBA" id="ARBA00022679"/>
    </source>
</evidence>
<dbReference type="AlphaFoldDB" id="A0A0U3ALB1"/>
<dbReference type="PROSITE" id="PS50005">
    <property type="entry name" value="TPR"/>
    <property type="match status" value="1"/>
</dbReference>
<dbReference type="PANTHER" id="PTHR12788:SF10">
    <property type="entry name" value="PROTEIN-TYROSINE SULFOTRANSFERASE"/>
    <property type="match status" value="1"/>
</dbReference>
<keyword evidence="1" id="KW-0808">Transferase</keyword>
<dbReference type="SUPFAM" id="SSF52540">
    <property type="entry name" value="P-loop containing nucleoside triphosphate hydrolases"/>
    <property type="match status" value="1"/>
</dbReference>
<dbReference type="SMART" id="SM00028">
    <property type="entry name" value="TPR"/>
    <property type="match status" value="3"/>
</dbReference>
<evidence type="ECO:0000313" key="5">
    <source>
        <dbReference type="EMBL" id="ALS99553.1"/>
    </source>
</evidence>
<dbReference type="Pfam" id="PF13469">
    <property type="entry name" value="Sulfotransfer_3"/>
    <property type="match status" value="1"/>
</dbReference>
<evidence type="ECO:0000256" key="4">
    <source>
        <dbReference type="PROSITE-ProRule" id="PRU00339"/>
    </source>
</evidence>
<keyword evidence="6" id="KW-1185">Reference proteome</keyword>
<organism evidence="5 6">
    <name type="scientific">Lacimicrobium alkaliphilum</name>
    <dbReference type="NCBI Taxonomy" id="1526571"/>
    <lineage>
        <taxon>Bacteria</taxon>
        <taxon>Pseudomonadati</taxon>
        <taxon>Pseudomonadota</taxon>
        <taxon>Gammaproteobacteria</taxon>
        <taxon>Alteromonadales</taxon>
        <taxon>Alteromonadaceae</taxon>
        <taxon>Lacimicrobium</taxon>
    </lineage>
</organism>
<dbReference type="EMBL" id="CP013650">
    <property type="protein sequence ID" value="ALS99553.1"/>
    <property type="molecule type" value="Genomic_DNA"/>
</dbReference>
<keyword evidence="2" id="KW-0677">Repeat</keyword>
<dbReference type="GO" id="GO:0008476">
    <property type="term" value="F:protein-tyrosine sulfotransferase activity"/>
    <property type="evidence" value="ECO:0007669"/>
    <property type="project" value="InterPro"/>
</dbReference>
<accession>A0A0U3ALB1</accession>
<evidence type="ECO:0000256" key="3">
    <source>
        <dbReference type="ARBA" id="ARBA00022803"/>
    </source>
</evidence>
<keyword evidence="3 4" id="KW-0802">TPR repeat</keyword>
<dbReference type="InterPro" id="IPR013105">
    <property type="entry name" value="TPR_2"/>
</dbReference>
<dbReference type="STRING" id="1526571.AT746_15680"/>
<dbReference type="InterPro" id="IPR027417">
    <property type="entry name" value="P-loop_NTPase"/>
</dbReference>
<name>A0A0U3ALB1_9ALTE</name>
<feature type="repeat" description="TPR" evidence="4">
    <location>
        <begin position="83"/>
        <end position="116"/>
    </location>
</feature>
<dbReference type="Gene3D" id="1.25.40.10">
    <property type="entry name" value="Tetratricopeptide repeat domain"/>
    <property type="match status" value="1"/>
</dbReference>
<dbReference type="PANTHER" id="PTHR12788">
    <property type="entry name" value="PROTEIN-TYROSINE SULFOTRANSFERASE 2"/>
    <property type="match status" value="1"/>
</dbReference>
<evidence type="ECO:0000313" key="6">
    <source>
        <dbReference type="Proteomes" id="UP000068447"/>
    </source>
</evidence>
<dbReference type="KEGG" id="lal:AT746_15680"/>
<dbReference type="InterPro" id="IPR026634">
    <property type="entry name" value="TPST-like"/>
</dbReference>
<dbReference type="SUPFAM" id="SSF48452">
    <property type="entry name" value="TPR-like"/>
    <property type="match status" value="1"/>
</dbReference>
<dbReference type="OrthoDB" id="9815894at2"/>
<dbReference type="InterPro" id="IPR019734">
    <property type="entry name" value="TPR_rpt"/>
</dbReference>
<gene>
    <name evidence="5" type="ORF">AT746_15680</name>
</gene>
<dbReference type="RefSeq" id="WP_062482121.1">
    <property type="nucleotide sequence ID" value="NZ_CP013650.1"/>
</dbReference>
<evidence type="ECO:0000256" key="2">
    <source>
        <dbReference type="ARBA" id="ARBA00022737"/>
    </source>
</evidence>